<dbReference type="InterPro" id="IPR004101">
    <property type="entry name" value="Mur_ligase_C"/>
</dbReference>
<comment type="pathway">
    <text evidence="2">Cofactor biosynthesis; tetrahydrofolate biosynthesis; 7,8-dihydrofolate from 2-amino-4-hydroxy-6-hydroxymethyl-7,8-dihydropteridine diphosphate and 4-aminobenzoate: step 2/2.</text>
</comment>
<dbReference type="EMBL" id="JAAVUN010000010">
    <property type="protein sequence ID" value="NKE09603.1"/>
    <property type="molecule type" value="Genomic_DNA"/>
</dbReference>
<evidence type="ECO:0000256" key="16">
    <source>
        <dbReference type="ARBA" id="ARBA00047493"/>
    </source>
</evidence>
<dbReference type="GO" id="GO:0004326">
    <property type="term" value="F:tetrahydrofolylpolyglutamate synthase activity"/>
    <property type="evidence" value="ECO:0007669"/>
    <property type="project" value="UniProtKB-EC"/>
</dbReference>
<dbReference type="InterPro" id="IPR036615">
    <property type="entry name" value="Mur_ligase_C_dom_sf"/>
</dbReference>
<evidence type="ECO:0000259" key="18">
    <source>
        <dbReference type="Pfam" id="PF02875"/>
    </source>
</evidence>
<dbReference type="GO" id="GO:0008841">
    <property type="term" value="F:dihydrofolate synthase activity"/>
    <property type="evidence" value="ECO:0007669"/>
    <property type="project" value="UniProtKB-EC"/>
</dbReference>
<dbReference type="GO" id="GO:0005737">
    <property type="term" value="C:cytoplasm"/>
    <property type="evidence" value="ECO:0007669"/>
    <property type="project" value="TreeGrafter"/>
</dbReference>
<dbReference type="PANTHER" id="PTHR11136:SF0">
    <property type="entry name" value="DIHYDROFOLATE SYNTHETASE-RELATED"/>
    <property type="match status" value="1"/>
</dbReference>
<dbReference type="Pfam" id="PF02875">
    <property type="entry name" value="Mur_ligase_C"/>
    <property type="match status" value="1"/>
</dbReference>
<comment type="subunit">
    <text evidence="5">Monomer.</text>
</comment>
<dbReference type="PIRSF" id="PIRSF001563">
    <property type="entry name" value="Folylpolyglu_synth"/>
    <property type="match status" value="1"/>
</dbReference>
<evidence type="ECO:0000256" key="14">
    <source>
        <dbReference type="ARBA" id="ARBA00022909"/>
    </source>
</evidence>
<evidence type="ECO:0000256" key="5">
    <source>
        <dbReference type="ARBA" id="ARBA00011245"/>
    </source>
</evidence>
<dbReference type="Gene3D" id="3.90.190.20">
    <property type="entry name" value="Mur ligase, C-terminal domain"/>
    <property type="match status" value="1"/>
</dbReference>
<dbReference type="GO" id="GO:0005524">
    <property type="term" value="F:ATP binding"/>
    <property type="evidence" value="ECO:0007669"/>
    <property type="project" value="UniProtKB-KW"/>
</dbReference>
<keyword evidence="12" id="KW-0067">ATP-binding</keyword>
<keyword evidence="14" id="KW-0289">Folate biosynthesis</keyword>
<evidence type="ECO:0000259" key="19">
    <source>
        <dbReference type="Pfam" id="PF08245"/>
    </source>
</evidence>
<evidence type="ECO:0000256" key="11">
    <source>
        <dbReference type="ARBA" id="ARBA00022741"/>
    </source>
</evidence>
<gene>
    <name evidence="20" type="ORF">GTW58_06545</name>
</gene>
<comment type="pathway">
    <text evidence="3">Cofactor biosynthesis; tetrahydrofolylpolyglutamate biosynthesis.</text>
</comment>
<evidence type="ECO:0000256" key="7">
    <source>
        <dbReference type="ARBA" id="ARBA00013025"/>
    </source>
</evidence>
<comment type="catalytic activity">
    <reaction evidence="16">
        <text>(6S)-5,6,7,8-tetrahydrofolyl-(gamma-L-Glu)(n) + L-glutamate + ATP = (6S)-5,6,7,8-tetrahydrofolyl-(gamma-L-Glu)(n+1) + ADP + phosphate + H(+)</text>
        <dbReference type="Rhea" id="RHEA:10580"/>
        <dbReference type="Rhea" id="RHEA-COMP:14738"/>
        <dbReference type="Rhea" id="RHEA-COMP:14740"/>
        <dbReference type="ChEBI" id="CHEBI:15378"/>
        <dbReference type="ChEBI" id="CHEBI:29985"/>
        <dbReference type="ChEBI" id="CHEBI:30616"/>
        <dbReference type="ChEBI" id="CHEBI:43474"/>
        <dbReference type="ChEBI" id="CHEBI:141005"/>
        <dbReference type="ChEBI" id="CHEBI:456216"/>
        <dbReference type="EC" id="6.3.2.17"/>
    </reaction>
</comment>
<evidence type="ECO:0000256" key="15">
    <source>
        <dbReference type="ARBA" id="ARBA00030592"/>
    </source>
</evidence>
<comment type="caution">
    <text evidence="20">The sequence shown here is derived from an EMBL/GenBank/DDBJ whole genome shotgun (WGS) entry which is preliminary data.</text>
</comment>
<feature type="domain" description="Mur ligase central" evidence="19">
    <location>
        <begin position="66"/>
        <end position="297"/>
    </location>
</feature>
<keyword evidence="9" id="KW-0436">Ligase</keyword>
<evidence type="ECO:0000256" key="8">
    <source>
        <dbReference type="ARBA" id="ARBA00019357"/>
    </source>
</evidence>
<evidence type="ECO:0000256" key="10">
    <source>
        <dbReference type="ARBA" id="ARBA00022723"/>
    </source>
</evidence>
<dbReference type="PANTHER" id="PTHR11136">
    <property type="entry name" value="FOLYLPOLYGLUTAMATE SYNTHASE-RELATED"/>
    <property type="match status" value="1"/>
</dbReference>
<evidence type="ECO:0000256" key="6">
    <source>
        <dbReference type="ARBA" id="ARBA00013023"/>
    </source>
</evidence>
<dbReference type="AlphaFoldDB" id="A0A846TMC6"/>
<dbReference type="Proteomes" id="UP000521379">
    <property type="component" value="Unassembled WGS sequence"/>
</dbReference>
<dbReference type="FunFam" id="3.40.1190.10:FF:000004">
    <property type="entry name" value="Dihydrofolate synthase/folylpolyglutamate synthase"/>
    <property type="match status" value="1"/>
</dbReference>
<evidence type="ECO:0000256" key="12">
    <source>
        <dbReference type="ARBA" id="ARBA00022840"/>
    </source>
</evidence>
<keyword evidence="11" id="KW-0547">Nucleotide-binding</keyword>
<dbReference type="EC" id="6.3.2.12" evidence="6"/>
<dbReference type="Gene3D" id="3.40.1190.10">
    <property type="entry name" value="Mur-like, catalytic domain"/>
    <property type="match status" value="1"/>
</dbReference>
<evidence type="ECO:0000256" key="13">
    <source>
        <dbReference type="ARBA" id="ARBA00022842"/>
    </source>
</evidence>
<name>A0A846TMC6_9MICC</name>
<dbReference type="GO" id="GO:0046656">
    <property type="term" value="P:folic acid biosynthetic process"/>
    <property type="evidence" value="ECO:0007669"/>
    <property type="project" value="UniProtKB-KW"/>
</dbReference>
<feature type="domain" description="Mur ligase C-terminal" evidence="18">
    <location>
        <begin position="324"/>
        <end position="456"/>
    </location>
</feature>
<keyword evidence="10" id="KW-0479">Metal-binding</keyword>
<dbReference type="EC" id="6.3.2.17" evidence="7"/>
<comment type="catalytic activity">
    <reaction evidence="17">
        <text>7,8-dihydropteroate + L-glutamate + ATP = 7,8-dihydrofolate + ADP + phosphate + H(+)</text>
        <dbReference type="Rhea" id="RHEA:23584"/>
        <dbReference type="ChEBI" id="CHEBI:15378"/>
        <dbReference type="ChEBI" id="CHEBI:17839"/>
        <dbReference type="ChEBI" id="CHEBI:29985"/>
        <dbReference type="ChEBI" id="CHEBI:30616"/>
        <dbReference type="ChEBI" id="CHEBI:43474"/>
        <dbReference type="ChEBI" id="CHEBI:57451"/>
        <dbReference type="ChEBI" id="CHEBI:456216"/>
        <dbReference type="EC" id="6.3.2.12"/>
    </reaction>
</comment>
<dbReference type="InterPro" id="IPR013221">
    <property type="entry name" value="Mur_ligase_cen"/>
</dbReference>
<dbReference type="InterPro" id="IPR036565">
    <property type="entry name" value="Mur-like_cat_sf"/>
</dbReference>
<evidence type="ECO:0000256" key="2">
    <source>
        <dbReference type="ARBA" id="ARBA00004799"/>
    </source>
</evidence>
<dbReference type="SUPFAM" id="SSF53623">
    <property type="entry name" value="MurD-like peptide ligases, catalytic domain"/>
    <property type="match status" value="1"/>
</dbReference>
<dbReference type="SUPFAM" id="SSF53244">
    <property type="entry name" value="MurD-like peptide ligases, peptide-binding domain"/>
    <property type="match status" value="1"/>
</dbReference>
<proteinExistence type="inferred from homology"/>
<reference evidence="20 21" key="1">
    <citation type="submission" date="2020-02" db="EMBL/GenBank/DDBJ databases">
        <authorList>
            <person name="Sun Q."/>
        </authorList>
    </citation>
    <scope>NUCLEOTIDE SEQUENCE [LARGE SCALE GENOMIC DNA]</scope>
    <source>
        <strain evidence="20 21">YIM 13062</strain>
    </source>
</reference>
<organism evidence="20 21">
    <name type="scientific">Kocuria subflava</name>
    <dbReference type="NCBI Taxonomy" id="1736139"/>
    <lineage>
        <taxon>Bacteria</taxon>
        <taxon>Bacillati</taxon>
        <taxon>Actinomycetota</taxon>
        <taxon>Actinomycetes</taxon>
        <taxon>Micrococcales</taxon>
        <taxon>Micrococcaceae</taxon>
        <taxon>Kocuria</taxon>
    </lineage>
</organism>
<evidence type="ECO:0000313" key="20">
    <source>
        <dbReference type="EMBL" id="NKE09603.1"/>
    </source>
</evidence>
<evidence type="ECO:0000256" key="1">
    <source>
        <dbReference type="ARBA" id="ARBA00001946"/>
    </source>
</evidence>
<comment type="cofactor">
    <cofactor evidence="1">
        <name>Mg(2+)</name>
        <dbReference type="ChEBI" id="CHEBI:18420"/>
    </cofactor>
</comment>
<evidence type="ECO:0000256" key="17">
    <source>
        <dbReference type="ARBA" id="ARBA00049161"/>
    </source>
</evidence>
<dbReference type="GO" id="GO:0046872">
    <property type="term" value="F:metal ion binding"/>
    <property type="evidence" value="ECO:0007669"/>
    <property type="project" value="UniProtKB-KW"/>
</dbReference>
<accession>A0A846TMC6</accession>
<dbReference type="Pfam" id="PF08245">
    <property type="entry name" value="Mur_ligase_M"/>
    <property type="match status" value="1"/>
</dbReference>
<evidence type="ECO:0000256" key="3">
    <source>
        <dbReference type="ARBA" id="ARBA00005150"/>
    </source>
</evidence>
<keyword evidence="21" id="KW-1185">Reference proteome</keyword>
<comment type="similarity">
    <text evidence="4">Belongs to the folylpolyglutamate synthase family.</text>
</comment>
<keyword evidence="13" id="KW-0460">Magnesium</keyword>
<evidence type="ECO:0000256" key="9">
    <source>
        <dbReference type="ARBA" id="ARBA00022598"/>
    </source>
</evidence>
<sequence>MQVLPKEATQVIAEAWDLPDAQTVEDVYQLLLDRAPENKMAPRLDAMQQMVEVLGDPHRSAPVIHITGTNGKTSTARMIESLLLAQDLRVGRYTSPHLESVTERISVDGEPVDDDTFVRVFNEIAPYVVVVDARLAEAGAPKLTYFELVTVLAFAVFADAPVDVMVLEVGLGGEWDATNVADGAVSVVTPIDLDHTDRLGDTPGEIAQEKSGIIKPQGFLVSAAQDPDAAQVLLEKAQELGVPFRFEGVEFGVEERLPGVGGQQITVRGLAGTYPDLLLPLLGEYQASNAAVAIAAVEAFVGGGEKALAEDIVRDGLGAASSPGRLELMQPSPPVVIDAAHNPHGVAASAAALVETFHPERLYAVVGALSDKDVDGILQALMDGYSHLDAQWWFTASDSARAIAPETLAQAAIDLGFPEGSVHSAETVDDAVTQALEAARTEKTEKGESTVLITGSVTVAGEARRILKG</sequence>
<dbReference type="InterPro" id="IPR001645">
    <property type="entry name" value="Folylpolyglutamate_synth"/>
</dbReference>
<evidence type="ECO:0000256" key="4">
    <source>
        <dbReference type="ARBA" id="ARBA00008276"/>
    </source>
</evidence>
<evidence type="ECO:0000313" key="21">
    <source>
        <dbReference type="Proteomes" id="UP000521379"/>
    </source>
</evidence>
<protein>
    <recommendedName>
        <fullName evidence="8">Dihydrofolate synthase/folylpolyglutamate synthase</fullName>
        <ecNumber evidence="6">6.3.2.12</ecNumber>
        <ecNumber evidence="7">6.3.2.17</ecNumber>
    </recommendedName>
    <alternativeName>
        <fullName evidence="15">Tetrahydrofolylpolyglutamate synthase</fullName>
    </alternativeName>
</protein>
<dbReference type="NCBIfam" id="TIGR01499">
    <property type="entry name" value="folC"/>
    <property type="match status" value="1"/>
</dbReference>